<dbReference type="Proteomes" id="UP000239209">
    <property type="component" value="Unassembled WGS sequence"/>
</dbReference>
<keyword evidence="3" id="KW-1185">Reference proteome</keyword>
<evidence type="ECO:0000313" key="3">
    <source>
        <dbReference type="Proteomes" id="UP000239209"/>
    </source>
</evidence>
<dbReference type="AlphaFoldDB" id="A0A2T0RJ01"/>
<proteinExistence type="predicted"/>
<accession>A0A2T0RJ01</accession>
<feature type="transmembrane region" description="Helical" evidence="1">
    <location>
        <begin position="7"/>
        <end position="24"/>
    </location>
</feature>
<organism evidence="2 3">
    <name type="scientific">Pseudosporangium ferrugineum</name>
    <dbReference type="NCBI Taxonomy" id="439699"/>
    <lineage>
        <taxon>Bacteria</taxon>
        <taxon>Bacillati</taxon>
        <taxon>Actinomycetota</taxon>
        <taxon>Actinomycetes</taxon>
        <taxon>Micromonosporales</taxon>
        <taxon>Micromonosporaceae</taxon>
        <taxon>Pseudosporangium</taxon>
    </lineage>
</organism>
<keyword evidence="1" id="KW-1133">Transmembrane helix</keyword>
<keyword evidence="1" id="KW-0472">Membrane</keyword>
<evidence type="ECO:0000313" key="2">
    <source>
        <dbReference type="EMBL" id="PRY21107.1"/>
    </source>
</evidence>
<dbReference type="RefSeq" id="WP_106130416.1">
    <property type="nucleotide sequence ID" value="NZ_PVZG01000021.1"/>
</dbReference>
<gene>
    <name evidence="2" type="ORF">CLV70_121110</name>
</gene>
<comment type="caution">
    <text evidence="2">The sequence shown here is derived from an EMBL/GenBank/DDBJ whole genome shotgun (WGS) entry which is preliminary data.</text>
</comment>
<feature type="transmembrane region" description="Helical" evidence="1">
    <location>
        <begin position="44"/>
        <end position="62"/>
    </location>
</feature>
<reference evidence="2 3" key="1">
    <citation type="submission" date="2018-03" db="EMBL/GenBank/DDBJ databases">
        <title>Genomic Encyclopedia of Archaeal and Bacterial Type Strains, Phase II (KMG-II): from individual species to whole genera.</title>
        <authorList>
            <person name="Goeker M."/>
        </authorList>
    </citation>
    <scope>NUCLEOTIDE SEQUENCE [LARGE SCALE GENOMIC DNA]</scope>
    <source>
        <strain evidence="2 3">DSM 45348</strain>
    </source>
</reference>
<sequence length="334" mass="38831">MNARNNQWVVPGLLLGVSVVSYLTLYTLRETAKLQTHLPVLDRIWSDVTTTVLLAGIVLATWERSSRRDMERFVRRLSQEQREISERMLESVLERGSVRALLAEKITEPVFLSIQRQIIDVPVVNRDYRLNLKIHRLPEAPEFVSIKIFERYRLCNTSPESRVLDLHCMSDFNYEDRFPGYGRLTEVRLQPNRLRDRLRADGVGSDDDQTLDEEKLARYAERLGSAIEYHIPTPRVDPGDEIMIMVRRTKIQRSNDVNFWRALQATESVELDIEHDEQLEVSAFQSAPWRAFSKQVHSDRTQSIWTMAYAILPHQGFDISWRVREPGDGAPETV</sequence>
<name>A0A2T0RJ01_9ACTN</name>
<keyword evidence="1" id="KW-0812">Transmembrane</keyword>
<protein>
    <submittedName>
        <fullName evidence="2">Uncharacterized protein</fullName>
    </submittedName>
</protein>
<evidence type="ECO:0000256" key="1">
    <source>
        <dbReference type="SAM" id="Phobius"/>
    </source>
</evidence>
<dbReference type="OrthoDB" id="9818534at2"/>
<dbReference type="EMBL" id="PVZG01000021">
    <property type="protein sequence ID" value="PRY21107.1"/>
    <property type="molecule type" value="Genomic_DNA"/>
</dbReference>